<protein>
    <submittedName>
        <fullName evidence="3">Glycosyltransferase</fullName>
    </submittedName>
</protein>
<dbReference type="AlphaFoldDB" id="A0A412C0F7"/>
<sequence>MKTIAILCGRYLPGYKDGGPVRTLINLTECLGEKYRFKIITNDRDHGDLKAYENIRYDSANKIGKAEVWYVRPKGFTLSSLQKMTEDADLIYVCGPYNDYAYKTLFLKKIGRIKKSVVVASMGSFSAGALQIKSHKKKIFVFLFKKLGLFKSITWSVTSQIEEKDVKNIIGEKTKCIIAEDLPRRVPDIEIRREQKFKIVFVSRICEMKNLMYAIEIISKLENRIQFDIYGTLEDKKYWDKCKRLLEKLPRNIVWEYKGMVDSQEVVETFSQYDVFLFPTKGENYGHVIFEALAGGCIPIISDRTPWNDIEEAGCGKVISLLNQEEYVKALKKIFTLNNHDIIQMRKKAHQYAKGKYEESTKNTGYLKIFR</sequence>
<dbReference type="RefSeq" id="WP_118013823.1">
    <property type="nucleotide sequence ID" value="NZ_QRTJ01000018.1"/>
</dbReference>
<comment type="caution">
    <text evidence="3">The sequence shown here is derived from an EMBL/GenBank/DDBJ whole genome shotgun (WGS) entry which is preliminary data.</text>
</comment>
<evidence type="ECO:0000313" key="4">
    <source>
        <dbReference type="Proteomes" id="UP000286137"/>
    </source>
</evidence>
<dbReference type="PANTHER" id="PTHR46401:SF2">
    <property type="entry name" value="GLYCOSYLTRANSFERASE WBBK-RELATED"/>
    <property type="match status" value="1"/>
</dbReference>
<evidence type="ECO:0000259" key="2">
    <source>
        <dbReference type="Pfam" id="PF00534"/>
    </source>
</evidence>
<dbReference type="Pfam" id="PF00534">
    <property type="entry name" value="Glycos_transf_1"/>
    <property type="match status" value="1"/>
</dbReference>
<evidence type="ECO:0000313" key="3">
    <source>
        <dbReference type="EMBL" id="RGQ66592.1"/>
    </source>
</evidence>
<gene>
    <name evidence="3" type="ORF">DWY88_10150</name>
</gene>
<keyword evidence="1 3" id="KW-0808">Transferase</keyword>
<accession>A0A412C0F7</accession>
<reference evidence="3 4" key="1">
    <citation type="submission" date="2018-08" db="EMBL/GenBank/DDBJ databases">
        <title>A genome reference for cultivated species of the human gut microbiota.</title>
        <authorList>
            <person name="Zou Y."/>
            <person name="Xue W."/>
            <person name="Luo G."/>
        </authorList>
    </citation>
    <scope>NUCLEOTIDE SEQUENCE [LARGE SCALE GENOMIC DNA]</scope>
    <source>
        <strain evidence="3 4">AF27-4BH</strain>
    </source>
</reference>
<feature type="domain" description="Glycosyl transferase family 1" evidence="2">
    <location>
        <begin position="192"/>
        <end position="354"/>
    </location>
</feature>
<dbReference type="SUPFAM" id="SSF53756">
    <property type="entry name" value="UDP-Glycosyltransferase/glycogen phosphorylase"/>
    <property type="match status" value="1"/>
</dbReference>
<dbReference type="EMBL" id="QRTJ01000018">
    <property type="protein sequence ID" value="RGQ66592.1"/>
    <property type="molecule type" value="Genomic_DNA"/>
</dbReference>
<dbReference type="CDD" id="cd03801">
    <property type="entry name" value="GT4_PimA-like"/>
    <property type="match status" value="1"/>
</dbReference>
<name>A0A412C0F7_MEDGN</name>
<dbReference type="Proteomes" id="UP000286137">
    <property type="component" value="Unassembled WGS sequence"/>
</dbReference>
<proteinExistence type="predicted"/>
<evidence type="ECO:0000256" key="1">
    <source>
        <dbReference type="ARBA" id="ARBA00022679"/>
    </source>
</evidence>
<dbReference type="PANTHER" id="PTHR46401">
    <property type="entry name" value="GLYCOSYLTRANSFERASE WBBK-RELATED"/>
    <property type="match status" value="1"/>
</dbReference>
<dbReference type="InterPro" id="IPR001296">
    <property type="entry name" value="Glyco_trans_1"/>
</dbReference>
<dbReference type="GO" id="GO:0016757">
    <property type="term" value="F:glycosyltransferase activity"/>
    <property type="evidence" value="ECO:0007669"/>
    <property type="project" value="InterPro"/>
</dbReference>
<dbReference type="Gene3D" id="3.40.50.2000">
    <property type="entry name" value="Glycogen Phosphorylase B"/>
    <property type="match status" value="1"/>
</dbReference>
<organism evidence="3 4">
    <name type="scientific">Mediterraneibacter gnavus</name>
    <name type="common">Ruminococcus gnavus</name>
    <dbReference type="NCBI Taxonomy" id="33038"/>
    <lineage>
        <taxon>Bacteria</taxon>
        <taxon>Bacillati</taxon>
        <taxon>Bacillota</taxon>
        <taxon>Clostridia</taxon>
        <taxon>Lachnospirales</taxon>
        <taxon>Lachnospiraceae</taxon>
        <taxon>Mediterraneibacter</taxon>
    </lineage>
</organism>
<dbReference type="GO" id="GO:0009103">
    <property type="term" value="P:lipopolysaccharide biosynthetic process"/>
    <property type="evidence" value="ECO:0007669"/>
    <property type="project" value="TreeGrafter"/>
</dbReference>